<keyword evidence="3" id="KW-1185">Reference proteome</keyword>
<comment type="caution">
    <text evidence="2">The sequence shown here is derived from an EMBL/GenBank/DDBJ whole genome shotgun (WGS) entry which is preliminary data.</text>
</comment>
<reference evidence="2 3" key="1">
    <citation type="journal article" date="2019" name="Mol. Ecol. Resour.">
        <title>Improving Illumina assemblies with Hi-C and long reads: an example with the North African dromedary.</title>
        <authorList>
            <person name="Elbers J.P."/>
            <person name="Rogers M.F."/>
            <person name="Perelman P.L."/>
            <person name="Proskuryakova A.A."/>
            <person name="Serdyukova N.A."/>
            <person name="Johnson W.E."/>
            <person name="Horin P."/>
            <person name="Corander J."/>
            <person name="Murphy D."/>
            <person name="Burger P.A."/>
        </authorList>
    </citation>
    <scope>NUCLEOTIDE SEQUENCE [LARGE SCALE GENOMIC DNA]</scope>
    <source>
        <strain evidence="2">Drom800</strain>
        <tissue evidence="2">Blood</tissue>
    </source>
</reference>
<proteinExistence type="predicted"/>
<gene>
    <name evidence="2" type="ORF">Cadr_000023029</name>
</gene>
<accession>A0A5N4CJ63</accession>
<evidence type="ECO:0000256" key="1">
    <source>
        <dbReference type="SAM" id="MobiDB-lite"/>
    </source>
</evidence>
<dbReference type="Proteomes" id="UP000299084">
    <property type="component" value="Unassembled WGS sequence"/>
</dbReference>
<evidence type="ECO:0000313" key="3">
    <source>
        <dbReference type="Proteomes" id="UP000299084"/>
    </source>
</evidence>
<name>A0A5N4CJ63_CAMDR</name>
<dbReference type="EMBL" id="JWIN03000023">
    <property type="protein sequence ID" value="KAB1258956.1"/>
    <property type="molecule type" value="Genomic_DNA"/>
</dbReference>
<organism evidence="2 3">
    <name type="scientific">Camelus dromedarius</name>
    <name type="common">Dromedary</name>
    <name type="synonym">Arabian camel</name>
    <dbReference type="NCBI Taxonomy" id="9838"/>
    <lineage>
        <taxon>Eukaryota</taxon>
        <taxon>Metazoa</taxon>
        <taxon>Chordata</taxon>
        <taxon>Craniata</taxon>
        <taxon>Vertebrata</taxon>
        <taxon>Euteleostomi</taxon>
        <taxon>Mammalia</taxon>
        <taxon>Eutheria</taxon>
        <taxon>Laurasiatheria</taxon>
        <taxon>Artiodactyla</taxon>
        <taxon>Tylopoda</taxon>
        <taxon>Camelidae</taxon>
        <taxon>Camelus</taxon>
    </lineage>
</organism>
<protein>
    <submittedName>
        <fullName evidence="2">Uncharacterized protein</fullName>
    </submittedName>
</protein>
<feature type="compositionally biased region" description="Basic and acidic residues" evidence="1">
    <location>
        <begin position="93"/>
        <end position="104"/>
    </location>
</feature>
<feature type="region of interest" description="Disordered" evidence="1">
    <location>
        <begin position="724"/>
        <end position="747"/>
    </location>
</feature>
<feature type="region of interest" description="Disordered" evidence="1">
    <location>
        <begin position="273"/>
        <end position="308"/>
    </location>
</feature>
<evidence type="ECO:0000313" key="2">
    <source>
        <dbReference type="EMBL" id="KAB1258956.1"/>
    </source>
</evidence>
<dbReference type="AlphaFoldDB" id="A0A5N4CJ63"/>
<sequence length="800" mass="86335">MQTCCIGSFESAGDLGQVCCPTPKEVPGRVRKRRKRWLQKAPCSQSFIRASDQNRETQIQIVLGDCASSVRAVGTGRVQCPGPRSPRGRARAGQRDISETRELKQTGWPSQRDSVNPLDSCPPSAPALPADVAKPQPTPRPTPPSFPAFSPSLPSTLQFPFPTCIHWSHKVLPELFAGPSNCVSCHSRSARRSWLHHEKLLPSQSLGDHSFLRPGLCPALPLRPAGAAIRAYGTTTEDPTLALPRSENQPDAASWGRVCISKEQADSHHFVVSNKSSKIKEPPGRAPLCPPGATSARGERSSSSATPSLEGRLHWGLWLQPKGLQGTQFVHNDGPNVRGCLNLRPKISWRVRKAVLEAGVHRTSYALRDSGTWTDPGTGFIGTEGVTLPRPLKTWTLQERGGSNLDVLVGRLPFLRHPQWTGRPRPHVPGGAQRPGFIHTSPLPTPRAALALTVEIRPDRAWGLIFLAFTSAGFERQEASSELVASATTVFQLGLSENPPPGCCSRHPKVVVPVFPDFSTGPPVPSRCQSAEGAEQTSLIGRAPQRPVGLWLPDLSLLLSSRCQASLAGSDQLAMVSAKPHVAAATWGGSGEVAAFETFATLSRSVLVSLRGLDSFKTEPLQSSVSFTGQKLPLGTELSNRDAAQWPVAPCYTDLGDYHLVRKGSKEGASRTVLSGPDIAMAVGDLWLSLEPKCERQGGWGLLGTLDREKSKACPLVHLNKTRPRSGQVVTPAQKHRPRTKGNILDVDPRGVPVVNHFLPTDSAVSPGLTSSIPPQAVSWGWMLTLPSFRGHRAGFQKRT</sequence>
<feature type="region of interest" description="Disordered" evidence="1">
    <location>
        <begin position="75"/>
        <end position="147"/>
    </location>
</feature>
<feature type="compositionally biased region" description="Pro residues" evidence="1">
    <location>
        <begin position="136"/>
        <end position="146"/>
    </location>
</feature>